<evidence type="ECO:0000259" key="3">
    <source>
        <dbReference type="PROSITE" id="PS01031"/>
    </source>
</evidence>
<evidence type="ECO:0000256" key="1">
    <source>
        <dbReference type="PROSITE-ProRule" id="PRU00285"/>
    </source>
</evidence>
<gene>
    <name evidence="4" type="ORF">BOKJ2_LOCUS9731</name>
</gene>
<dbReference type="OrthoDB" id="5778379at2759"/>
<dbReference type="SUPFAM" id="SSF49764">
    <property type="entry name" value="HSP20-like chaperones"/>
    <property type="match status" value="1"/>
</dbReference>
<dbReference type="EMBL" id="CAJFDH010000005">
    <property type="protein sequence ID" value="CAD5222612.1"/>
    <property type="molecule type" value="Genomic_DNA"/>
</dbReference>
<sequence>MGLKKVKSAAKKVKGMHCQIIGSIPPTLYNKQYNLMSRLFQPDYSPQVPCYRPSFRSLFSASTPSYGSSSYSGVNKSTRALPYTRPWNGFNSVVAIHPSQLRKRTYRRYTFDENAFKKPTEVLRIRRVSSTAWETPNSKDSNCQFAKVVNNDNFFRVKINLDMFEMFEKEEIDVNVYGYDIQIYGEKENPVNPNRPLRILNRQYRLPDDVDLQTVHLQRRESEIDVDAKKIPNDYGAAISLRVTDVTAAGQKVEQLHGF</sequence>
<proteinExistence type="inferred from homology"/>
<dbReference type="Proteomes" id="UP000783686">
    <property type="component" value="Unassembled WGS sequence"/>
</dbReference>
<comment type="similarity">
    <text evidence="1 2">Belongs to the small heat shock protein (HSP20) family.</text>
</comment>
<feature type="domain" description="SHSP" evidence="3">
    <location>
        <begin position="136"/>
        <end position="249"/>
    </location>
</feature>
<evidence type="ECO:0000256" key="2">
    <source>
        <dbReference type="RuleBase" id="RU003616"/>
    </source>
</evidence>
<keyword evidence="5" id="KW-1185">Reference proteome</keyword>
<dbReference type="Pfam" id="PF00011">
    <property type="entry name" value="HSP20"/>
    <property type="match status" value="1"/>
</dbReference>
<dbReference type="PROSITE" id="PS01031">
    <property type="entry name" value="SHSP"/>
    <property type="match status" value="1"/>
</dbReference>
<comment type="caution">
    <text evidence="4">The sequence shown here is derived from an EMBL/GenBank/DDBJ whole genome shotgun (WGS) entry which is preliminary data.</text>
</comment>
<dbReference type="InterPro" id="IPR002068">
    <property type="entry name" value="A-crystallin/Hsp20_dom"/>
</dbReference>
<dbReference type="AlphaFoldDB" id="A0A811L0R4"/>
<evidence type="ECO:0000313" key="4">
    <source>
        <dbReference type="EMBL" id="CAD5222612.1"/>
    </source>
</evidence>
<evidence type="ECO:0000313" key="5">
    <source>
        <dbReference type="Proteomes" id="UP000614601"/>
    </source>
</evidence>
<dbReference type="EMBL" id="CAJFCW020000005">
    <property type="protein sequence ID" value="CAG9116576.1"/>
    <property type="molecule type" value="Genomic_DNA"/>
</dbReference>
<dbReference type="InterPro" id="IPR008978">
    <property type="entry name" value="HSP20-like_chaperone"/>
</dbReference>
<accession>A0A811L0R4</accession>
<reference evidence="4" key="1">
    <citation type="submission" date="2020-09" db="EMBL/GenBank/DDBJ databases">
        <authorList>
            <person name="Kikuchi T."/>
        </authorList>
    </citation>
    <scope>NUCLEOTIDE SEQUENCE</scope>
    <source>
        <strain evidence="4">SH1</strain>
    </source>
</reference>
<protein>
    <recommendedName>
        <fullName evidence="3">SHSP domain-containing protein</fullName>
    </recommendedName>
</protein>
<name>A0A811L0R4_9BILA</name>
<organism evidence="4 5">
    <name type="scientific">Bursaphelenchus okinawaensis</name>
    <dbReference type="NCBI Taxonomy" id="465554"/>
    <lineage>
        <taxon>Eukaryota</taxon>
        <taxon>Metazoa</taxon>
        <taxon>Ecdysozoa</taxon>
        <taxon>Nematoda</taxon>
        <taxon>Chromadorea</taxon>
        <taxon>Rhabditida</taxon>
        <taxon>Tylenchina</taxon>
        <taxon>Tylenchomorpha</taxon>
        <taxon>Aphelenchoidea</taxon>
        <taxon>Aphelenchoididae</taxon>
        <taxon>Bursaphelenchus</taxon>
    </lineage>
</organism>
<dbReference type="Gene3D" id="2.60.40.790">
    <property type="match status" value="1"/>
</dbReference>
<dbReference type="Proteomes" id="UP000614601">
    <property type="component" value="Unassembled WGS sequence"/>
</dbReference>